<name>A0A921RDF0_SORBI</name>
<evidence type="ECO:0000313" key="2">
    <source>
        <dbReference type="EMBL" id="KAG0536985.1"/>
    </source>
</evidence>
<dbReference type="EMBL" id="CM027682">
    <property type="protein sequence ID" value="KAG0536985.1"/>
    <property type="molecule type" value="Genomic_DNA"/>
</dbReference>
<gene>
    <name evidence="2" type="ORF">BDA96_03G108900</name>
</gene>
<feature type="region of interest" description="Disordered" evidence="1">
    <location>
        <begin position="1"/>
        <end position="40"/>
    </location>
</feature>
<dbReference type="AlphaFoldDB" id="A0A921RDF0"/>
<feature type="region of interest" description="Disordered" evidence="1">
    <location>
        <begin position="136"/>
        <end position="220"/>
    </location>
</feature>
<proteinExistence type="predicted"/>
<accession>A0A921RDF0</accession>
<dbReference type="Proteomes" id="UP000807115">
    <property type="component" value="Chromosome 3"/>
</dbReference>
<protein>
    <submittedName>
        <fullName evidence="2">Uncharacterized protein</fullName>
    </submittedName>
</protein>
<comment type="caution">
    <text evidence="2">The sequence shown here is derived from an EMBL/GenBank/DDBJ whole genome shotgun (WGS) entry which is preliminary data.</text>
</comment>
<organism evidence="2 3">
    <name type="scientific">Sorghum bicolor</name>
    <name type="common">Sorghum</name>
    <name type="synonym">Sorghum vulgare</name>
    <dbReference type="NCBI Taxonomy" id="4558"/>
    <lineage>
        <taxon>Eukaryota</taxon>
        <taxon>Viridiplantae</taxon>
        <taxon>Streptophyta</taxon>
        <taxon>Embryophyta</taxon>
        <taxon>Tracheophyta</taxon>
        <taxon>Spermatophyta</taxon>
        <taxon>Magnoliopsida</taxon>
        <taxon>Liliopsida</taxon>
        <taxon>Poales</taxon>
        <taxon>Poaceae</taxon>
        <taxon>PACMAD clade</taxon>
        <taxon>Panicoideae</taxon>
        <taxon>Andropogonodae</taxon>
        <taxon>Andropogoneae</taxon>
        <taxon>Sorghinae</taxon>
        <taxon>Sorghum</taxon>
    </lineage>
</organism>
<reference evidence="2" key="2">
    <citation type="submission" date="2020-10" db="EMBL/GenBank/DDBJ databases">
        <authorList>
            <person name="Cooper E.A."/>
            <person name="Brenton Z.W."/>
            <person name="Flinn B.S."/>
            <person name="Jenkins J."/>
            <person name="Shu S."/>
            <person name="Flowers D."/>
            <person name="Luo F."/>
            <person name="Wang Y."/>
            <person name="Xia P."/>
            <person name="Barry K."/>
            <person name="Daum C."/>
            <person name="Lipzen A."/>
            <person name="Yoshinaga Y."/>
            <person name="Schmutz J."/>
            <person name="Saski C."/>
            <person name="Vermerris W."/>
            <person name="Kresovich S."/>
        </authorList>
    </citation>
    <scope>NUCLEOTIDE SEQUENCE</scope>
</reference>
<reference evidence="2" key="1">
    <citation type="journal article" date="2019" name="BMC Genomics">
        <title>A new reference genome for Sorghum bicolor reveals high levels of sequence similarity between sweet and grain genotypes: implications for the genetics of sugar metabolism.</title>
        <authorList>
            <person name="Cooper E.A."/>
            <person name="Brenton Z.W."/>
            <person name="Flinn B.S."/>
            <person name="Jenkins J."/>
            <person name="Shu S."/>
            <person name="Flowers D."/>
            <person name="Luo F."/>
            <person name="Wang Y."/>
            <person name="Xia P."/>
            <person name="Barry K."/>
            <person name="Daum C."/>
            <person name="Lipzen A."/>
            <person name="Yoshinaga Y."/>
            <person name="Schmutz J."/>
            <person name="Saski C."/>
            <person name="Vermerris W."/>
            <person name="Kresovich S."/>
        </authorList>
    </citation>
    <scope>NUCLEOTIDE SEQUENCE</scope>
</reference>
<evidence type="ECO:0000313" key="3">
    <source>
        <dbReference type="Proteomes" id="UP000807115"/>
    </source>
</evidence>
<feature type="compositionally biased region" description="Basic residues" evidence="1">
    <location>
        <begin position="142"/>
        <end position="175"/>
    </location>
</feature>
<feature type="compositionally biased region" description="Basic and acidic residues" evidence="1">
    <location>
        <begin position="20"/>
        <end position="33"/>
    </location>
</feature>
<evidence type="ECO:0000256" key="1">
    <source>
        <dbReference type="SAM" id="MobiDB-lite"/>
    </source>
</evidence>
<feature type="region of interest" description="Disordered" evidence="1">
    <location>
        <begin position="61"/>
        <end position="83"/>
    </location>
</feature>
<sequence length="330" mass="36454">MGRAFSGSQAWPGPRLPSAHLREDTRAPAHRSSEVPCLSSPSEPLAGGLLLVLPIGAPGNHRAAAALPPPRGRRRRGRARAGPLQDEGVAALVADAVQRLALHHHVDLLARPRRQRRAPHHHHAAALRSTGTIAGAAQRAYHQQHRHQRQRHAPRRRVRRRRHPPPQLPPRHRHGRITDRTIRCRRGRSPGPRQWPCRASSPPAAPTPPSARRVRRPRRSMSMGWTSAPRLALLPSCAVVGATSLLAYCSAGSFTSSTMTAAAAAGMFRYAMYSAICARPKTRLCFSVDLYRFVLILRRCASPASLRLLLLSCSSYYPAHHMFDQMPQRG</sequence>